<dbReference type="SMART" id="SM00156">
    <property type="entry name" value="PP2Ac"/>
    <property type="match status" value="1"/>
</dbReference>
<comment type="catalytic activity">
    <reaction evidence="1">
        <text>O-phospho-L-threonyl-[protein] + H2O = L-threonyl-[protein] + phosphate</text>
        <dbReference type="Rhea" id="RHEA:47004"/>
        <dbReference type="Rhea" id="RHEA-COMP:11060"/>
        <dbReference type="Rhea" id="RHEA-COMP:11605"/>
        <dbReference type="ChEBI" id="CHEBI:15377"/>
        <dbReference type="ChEBI" id="CHEBI:30013"/>
        <dbReference type="ChEBI" id="CHEBI:43474"/>
        <dbReference type="ChEBI" id="CHEBI:61977"/>
        <dbReference type="EC" id="3.1.3.16"/>
    </reaction>
</comment>
<dbReference type="PANTHER" id="PTHR11668:SF494">
    <property type="entry name" value="PROTEIN PHOSPHATASE, PUTATIVE-RELATED"/>
    <property type="match status" value="1"/>
</dbReference>
<dbReference type="Proteomes" id="UP000179807">
    <property type="component" value="Unassembled WGS sequence"/>
</dbReference>
<feature type="compositionally biased region" description="Polar residues" evidence="2">
    <location>
        <begin position="363"/>
        <end position="389"/>
    </location>
</feature>
<evidence type="ECO:0000313" key="5">
    <source>
        <dbReference type="Proteomes" id="UP000179807"/>
    </source>
</evidence>
<dbReference type="InterPro" id="IPR029052">
    <property type="entry name" value="Metallo-depent_PP-like"/>
</dbReference>
<dbReference type="PRINTS" id="PR00114">
    <property type="entry name" value="STPHPHTASE"/>
</dbReference>
<dbReference type="GO" id="GO:0004722">
    <property type="term" value="F:protein serine/threonine phosphatase activity"/>
    <property type="evidence" value="ECO:0007669"/>
    <property type="project" value="UniProtKB-EC"/>
</dbReference>
<dbReference type="EC" id="3.1.3.16" evidence="1"/>
<evidence type="ECO:0000256" key="2">
    <source>
        <dbReference type="SAM" id="MobiDB-lite"/>
    </source>
</evidence>
<evidence type="ECO:0000259" key="3">
    <source>
        <dbReference type="PROSITE" id="PS00125"/>
    </source>
</evidence>
<organism evidence="4 5">
    <name type="scientific">Tritrichomonas foetus</name>
    <dbReference type="NCBI Taxonomy" id="1144522"/>
    <lineage>
        <taxon>Eukaryota</taxon>
        <taxon>Metamonada</taxon>
        <taxon>Parabasalia</taxon>
        <taxon>Tritrichomonadida</taxon>
        <taxon>Tritrichomonadidae</taxon>
        <taxon>Tritrichomonas</taxon>
    </lineage>
</organism>
<name>A0A1J4K1F1_9EUKA</name>
<dbReference type="PROSITE" id="PS00125">
    <property type="entry name" value="SER_THR_PHOSPHATASE"/>
    <property type="match status" value="1"/>
</dbReference>
<dbReference type="Gene3D" id="3.60.21.10">
    <property type="match status" value="1"/>
</dbReference>
<dbReference type="RefSeq" id="XP_068358203.1">
    <property type="nucleotide sequence ID" value="XM_068492868.1"/>
</dbReference>
<dbReference type="AlphaFoldDB" id="A0A1J4K1F1"/>
<dbReference type="SUPFAM" id="SSF56300">
    <property type="entry name" value="Metallo-dependent phosphatases"/>
    <property type="match status" value="1"/>
</dbReference>
<dbReference type="InterPro" id="IPR006186">
    <property type="entry name" value="Ser/Thr-sp_prot-phosphatase"/>
</dbReference>
<evidence type="ECO:0000313" key="4">
    <source>
        <dbReference type="EMBL" id="OHT05067.1"/>
    </source>
</evidence>
<protein>
    <recommendedName>
        <fullName evidence="1">Serine/threonine-protein phosphatase</fullName>
        <ecNumber evidence="1">3.1.3.16</ecNumber>
    </recommendedName>
</protein>
<dbReference type="InterPro" id="IPR004843">
    <property type="entry name" value="Calcineurin-like_PHP"/>
</dbReference>
<dbReference type="CDD" id="cd00144">
    <property type="entry name" value="MPP_PPP_family"/>
    <property type="match status" value="1"/>
</dbReference>
<dbReference type="GeneID" id="94827572"/>
<accession>A0A1J4K1F1</accession>
<dbReference type="EMBL" id="MLAK01000771">
    <property type="protein sequence ID" value="OHT05067.1"/>
    <property type="molecule type" value="Genomic_DNA"/>
</dbReference>
<gene>
    <name evidence="4" type="ORF">TRFO_06060</name>
</gene>
<keyword evidence="1" id="KW-0378">Hydrolase</keyword>
<dbReference type="GO" id="GO:0005737">
    <property type="term" value="C:cytoplasm"/>
    <property type="evidence" value="ECO:0007669"/>
    <property type="project" value="TreeGrafter"/>
</dbReference>
<keyword evidence="5" id="KW-1185">Reference proteome</keyword>
<sequence>MEAAQRIFDQYLPFIEKSRKGPDANNENDTIFPRVDQATILKLCEDAMPQIEPLGGLIRVSAPFVYVGDVHSNLTDLLQIFHIFGLPPKTRYLFLGDYVDRGSHSIEVISILFALVCKFPNDFYLIRGNHEFATVNKIYGFYEETLNSYGTEDVWSAVNKVFGYLPLAAIVSDQVFCVHGGLSPKLEHASSIGDIDLPVSLYEETELISDLVWSDPVDEVKGFEQNKRGSGVLYGPDATATFLKNNKLKVILRGHQCVPTGYSLNFNNQCITLFSSSDYHRLLQNKAGAIVHKENRDLVFYTLLSDSEANLKPKMTMTIASGQQLGLKKSQTKTTSNTTSSNSGSTTILGRKPNLPKPPQRSPLGTNSTTARSYVSPANKSTTLNPSTSGRHDLSTTHRTNSQILTKKRSNTITTISGGTNVKNLNPNKANLTISYNSTPRRQQPAAEAPVPHPEPPIAPSADKASTEVQKKPGISISMNTGRPRRASMRVKSNHP</sequence>
<evidence type="ECO:0000256" key="1">
    <source>
        <dbReference type="RuleBase" id="RU004273"/>
    </source>
</evidence>
<dbReference type="InterPro" id="IPR050341">
    <property type="entry name" value="PP1_catalytic_subunit"/>
</dbReference>
<dbReference type="GO" id="GO:0005634">
    <property type="term" value="C:nucleus"/>
    <property type="evidence" value="ECO:0007669"/>
    <property type="project" value="TreeGrafter"/>
</dbReference>
<feature type="region of interest" description="Disordered" evidence="2">
    <location>
        <begin position="439"/>
        <end position="496"/>
    </location>
</feature>
<feature type="region of interest" description="Disordered" evidence="2">
    <location>
        <begin position="322"/>
        <end position="403"/>
    </location>
</feature>
<feature type="compositionally biased region" description="Basic residues" evidence="2">
    <location>
        <begin position="483"/>
        <end position="496"/>
    </location>
</feature>
<comment type="similarity">
    <text evidence="1">Belongs to the PPP phosphatase family.</text>
</comment>
<proteinExistence type="inferred from homology"/>
<dbReference type="PANTHER" id="PTHR11668">
    <property type="entry name" value="SERINE/THREONINE PROTEIN PHOSPHATASE"/>
    <property type="match status" value="1"/>
</dbReference>
<feature type="compositionally biased region" description="Low complexity" evidence="2">
    <location>
        <begin position="328"/>
        <end position="347"/>
    </location>
</feature>
<dbReference type="VEuPathDB" id="TrichDB:TRFO_06060"/>
<reference evidence="4" key="1">
    <citation type="submission" date="2016-10" db="EMBL/GenBank/DDBJ databases">
        <authorList>
            <person name="Benchimol M."/>
            <person name="Almeida L.G."/>
            <person name="Vasconcelos A.T."/>
            <person name="Perreira-Neves A."/>
            <person name="Rosa I.A."/>
            <person name="Tasca T."/>
            <person name="Bogo M.R."/>
            <person name="de Souza W."/>
        </authorList>
    </citation>
    <scope>NUCLEOTIDE SEQUENCE [LARGE SCALE GENOMIC DNA]</scope>
    <source>
        <strain evidence="4">K</strain>
    </source>
</reference>
<comment type="caution">
    <text evidence="4">The sequence shown here is derived from an EMBL/GenBank/DDBJ whole genome shotgun (WGS) entry which is preliminary data.</text>
</comment>
<dbReference type="Pfam" id="PF00149">
    <property type="entry name" value="Metallophos"/>
    <property type="match status" value="1"/>
</dbReference>
<feature type="domain" description="Serine/threonine specific protein phosphatases" evidence="3">
    <location>
        <begin position="126"/>
        <end position="131"/>
    </location>
</feature>